<evidence type="ECO:0000256" key="3">
    <source>
        <dbReference type="ARBA" id="ARBA00022603"/>
    </source>
</evidence>
<dbReference type="InterPro" id="IPR006365">
    <property type="entry name" value="Cbl_synth_CobL"/>
</dbReference>
<dbReference type="InterPro" id="IPR050714">
    <property type="entry name" value="Cobalamin_biosynth_MTase"/>
</dbReference>
<keyword evidence="5" id="KW-0949">S-adenosyl-L-methionine</keyword>
<dbReference type="InterPro" id="IPR014777">
    <property type="entry name" value="4pyrrole_Mease_sub1"/>
</dbReference>
<keyword evidence="3" id="KW-0489">Methyltransferase</keyword>
<dbReference type="InterPro" id="IPR035996">
    <property type="entry name" value="4pyrrol_Methylase_sf"/>
</dbReference>
<evidence type="ECO:0000259" key="6">
    <source>
        <dbReference type="Pfam" id="PF00590"/>
    </source>
</evidence>
<dbReference type="NCBIfam" id="TIGR02469">
    <property type="entry name" value="CbiT"/>
    <property type="match status" value="1"/>
</dbReference>
<dbReference type="Gene3D" id="3.40.50.150">
    <property type="entry name" value="Vaccinia Virus protein VP39"/>
    <property type="match status" value="1"/>
</dbReference>
<dbReference type="NCBIfam" id="TIGR02467">
    <property type="entry name" value="CbiE"/>
    <property type="match status" value="1"/>
</dbReference>
<dbReference type="SUPFAM" id="SSF53790">
    <property type="entry name" value="Tetrapyrrole methylase"/>
    <property type="match status" value="1"/>
</dbReference>
<dbReference type="InterPro" id="IPR012818">
    <property type="entry name" value="CbiE"/>
</dbReference>
<dbReference type="Proteomes" id="UP000760480">
    <property type="component" value="Unassembled WGS sequence"/>
</dbReference>
<keyword evidence="8" id="KW-1185">Reference proteome</keyword>
<comment type="caution">
    <text evidence="7">The sequence shown here is derived from an EMBL/GenBank/DDBJ whole genome shotgun (WGS) entry which is preliminary data.</text>
</comment>
<sequence length="426" mass="45313">MTPCQVIGVHDDGAAGLTAHAQELLRAADLVIGAPHQLRVVASLLPEQTERRDANGRVTIVAAWVEEALSTGRRVVVLATGDPLYFGIAAGLIAALGRERVHIVPTLSSVQLAAARLGLPWHDAKLVSVHAADAGEWVPGARHDHGLAPLARAIGQHDLLFCLTSPANDPARIARLLLAAGLGEAFRLDVATRLNAPDEALFTDLTPAAVAEKTFPAPNVLVLRRIAPRPPLPRFGIEDGEYAQRQPEQGLLTKLEVRAVALAKLRLDPAALVWDIGAGAGTVGLEAAMLCPDGHVYAIEKNPADSANARANARRFGIFNYTLVTDRAPAQLETWPDPDAVFIGGSSGALTALIEQCLARLKLGGRLVINVVTFENLASAMAAARSSGLRWEVLQLSAARSQPILQLHRLAAQNPVWIVVITKEFT</sequence>
<keyword evidence="4" id="KW-0808">Transferase</keyword>
<dbReference type="CDD" id="cd02440">
    <property type="entry name" value="AdoMet_MTases"/>
    <property type="match status" value="1"/>
</dbReference>
<dbReference type="Pfam" id="PF00590">
    <property type="entry name" value="TP_methylase"/>
    <property type="match status" value="1"/>
</dbReference>
<evidence type="ECO:0000256" key="5">
    <source>
        <dbReference type="ARBA" id="ARBA00022691"/>
    </source>
</evidence>
<dbReference type="InterPro" id="IPR014008">
    <property type="entry name" value="Cbl_synth_MTase_CbiT"/>
</dbReference>
<protein>
    <submittedName>
        <fullName evidence="7">Precorrin-6y C5,15-methyltransferase (Decarboxylating) subunit CbiE</fullName>
    </submittedName>
</protein>
<evidence type="ECO:0000313" key="8">
    <source>
        <dbReference type="Proteomes" id="UP000760480"/>
    </source>
</evidence>
<comment type="pathway">
    <text evidence="1">Cofactor biosynthesis; adenosylcobalamin biosynthesis.</text>
</comment>
<accession>A0ABX1TKL5</accession>
<dbReference type="Pfam" id="PF01135">
    <property type="entry name" value="PCMT"/>
    <property type="match status" value="1"/>
</dbReference>
<dbReference type="Gene3D" id="3.30.950.10">
    <property type="entry name" value="Methyltransferase, Cobalt-precorrin-4 Transmethylase, Domain 2"/>
    <property type="match status" value="1"/>
</dbReference>
<dbReference type="Gene3D" id="3.40.1010.10">
    <property type="entry name" value="Cobalt-precorrin-4 Transmethylase, Domain 1"/>
    <property type="match status" value="1"/>
</dbReference>
<evidence type="ECO:0000313" key="7">
    <source>
        <dbReference type="EMBL" id="NMQ19931.1"/>
    </source>
</evidence>
<evidence type="ECO:0000256" key="4">
    <source>
        <dbReference type="ARBA" id="ARBA00022679"/>
    </source>
</evidence>
<organism evidence="7 8">
    <name type="scientific">Candidatus Competibacter phosphatis</name>
    <dbReference type="NCBI Taxonomy" id="221280"/>
    <lineage>
        <taxon>Bacteria</taxon>
        <taxon>Pseudomonadati</taxon>
        <taxon>Pseudomonadota</taxon>
        <taxon>Gammaproteobacteria</taxon>
        <taxon>Candidatus Competibacteraceae</taxon>
        <taxon>Candidatus Competibacter</taxon>
    </lineage>
</organism>
<dbReference type="RefSeq" id="WP_169249198.1">
    <property type="nucleotide sequence ID" value="NZ_SPMZ01000035.1"/>
</dbReference>
<dbReference type="InterPro" id="IPR014776">
    <property type="entry name" value="4pyrrole_Mease_sub2"/>
</dbReference>
<reference evidence="7 8" key="1">
    <citation type="submission" date="2019-03" db="EMBL/GenBank/DDBJ databases">
        <title>Metabolic reconstructions from genomes of highly enriched 'Candidatus Accumulibacter' and 'Candidatus Competibacter' bioreactor populations.</title>
        <authorList>
            <person name="Annavajhala M.K."/>
            <person name="Welles L."/>
            <person name="Abbas B."/>
            <person name="Sorokin D."/>
            <person name="Park H."/>
            <person name="Van Loosdrecht M."/>
            <person name="Chandran K."/>
        </authorList>
    </citation>
    <scope>NUCLEOTIDE SEQUENCE [LARGE SCALE GENOMIC DNA]</scope>
    <source>
        <strain evidence="7 8">SBR_G</strain>
    </source>
</reference>
<feature type="domain" description="Tetrapyrrole methylase" evidence="6">
    <location>
        <begin position="7"/>
        <end position="199"/>
    </location>
</feature>
<proteinExistence type="predicted"/>
<dbReference type="InterPro" id="IPR000878">
    <property type="entry name" value="4pyrrol_Mease"/>
</dbReference>
<dbReference type="PANTHER" id="PTHR43182:SF1">
    <property type="entry name" value="COBALT-PRECORRIN-7 C(5)-METHYLTRANSFERASE"/>
    <property type="match status" value="1"/>
</dbReference>
<dbReference type="SUPFAM" id="SSF53335">
    <property type="entry name" value="S-adenosyl-L-methionine-dependent methyltransferases"/>
    <property type="match status" value="1"/>
</dbReference>
<gene>
    <name evidence="7" type="primary">cbiE</name>
    <name evidence="7" type="ORF">E4P82_12420</name>
</gene>
<dbReference type="EMBL" id="SPMZ01000035">
    <property type="protein sequence ID" value="NMQ19931.1"/>
    <property type="molecule type" value="Genomic_DNA"/>
</dbReference>
<dbReference type="PANTHER" id="PTHR43182">
    <property type="entry name" value="COBALT-PRECORRIN-6B C(15)-METHYLTRANSFERASE (DECARBOXYLATING)"/>
    <property type="match status" value="1"/>
</dbReference>
<dbReference type="CDD" id="cd11644">
    <property type="entry name" value="Precorrin-6Y-MT"/>
    <property type="match status" value="1"/>
</dbReference>
<name>A0ABX1TKL5_9GAMM</name>
<evidence type="ECO:0000256" key="1">
    <source>
        <dbReference type="ARBA" id="ARBA00004953"/>
    </source>
</evidence>
<dbReference type="PIRSF" id="PIRSF036428">
    <property type="entry name" value="CobL"/>
    <property type="match status" value="1"/>
</dbReference>
<keyword evidence="2" id="KW-0169">Cobalamin biosynthesis</keyword>
<dbReference type="InterPro" id="IPR029063">
    <property type="entry name" value="SAM-dependent_MTases_sf"/>
</dbReference>
<evidence type="ECO:0000256" key="2">
    <source>
        <dbReference type="ARBA" id="ARBA00022573"/>
    </source>
</evidence>